<proteinExistence type="predicted"/>
<gene>
    <name evidence="1" type="ORF">MM415A01218_0014</name>
</gene>
<evidence type="ECO:0000313" key="1">
    <source>
        <dbReference type="EMBL" id="QJA77787.1"/>
    </source>
</evidence>
<organism evidence="1">
    <name type="scientific">viral metagenome</name>
    <dbReference type="NCBI Taxonomy" id="1070528"/>
    <lineage>
        <taxon>unclassified sequences</taxon>
        <taxon>metagenomes</taxon>
        <taxon>organismal metagenomes</taxon>
    </lineage>
</organism>
<name>A0A6M3K7N4_9ZZZZ</name>
<dbReference type="EMBL" id="MT142302">
    <property type="protein sequence ID" value="QJA77787.1"/>
    <property type="molecule type" value="Genomic_DNA"/>
</dbReference>
<dbReference type="AlphaFoldDB" id="A0A6M3K7N4"/>
<reference evidence="1" key="1">
    <citation type="submission" date="2020-03" db="EMBL/GenBank/DDBJ databases">
        <title>The deep terrestrial virosphere.</title>
        <authorList>
            <person name="Holmfeldt K."/>
            <person name="Nilsson E."/>
            <person name="Simone D."/>
            <person name="Lopez-Fernandez M."/>
            <person name="Wu X."/>
            <person name="de Brujin I."/>
            <person name="Lundin D."/>
            <person name="Andersson A."/>
            <person name="Bertilsson S."/>
            <person name="Dopson M."/>
        </authorList>
    </citation>
    <scope>NUCLEOTIDE SEQUENCE</scope>
    <source>
        <strain evidence="1">MM415A01218</strain>
    </source>
</reference>
<dbReference type="Gene3D" id="3.90.1480.10">
    <property type="entry name" value="Alpha-2,3-sialyltransferase"/>
    <property type="match status" value="1"/>
</dbReference>
<sequence>MKINNQVMNTGKLHDRHVGGTIVLVGNAASLNDVDLSKIGSIPTIGCNRILRHPTFRPTYLMVADRRPYASEMTDGTYRRHARTTKMLFSTTIYDPKISCYDTPAEPLPTFPWYPWRVGVSSTPANWTTFRRPLCSFASITGPMLQAAVIMGATKIGIVGVDMQAPDSGDSIHFYKNEGAWEGYKTLPGVRPGGSIIADKTLSLYKQAVAWLFSHGVVVANLNPRPNTVFSRAFGRTDFEEFCSANQPQA</sequence>
<protein>
    <submittedName>
        <fullName evidence="1">Uncharacterized protein</fullName>
    </submittedName>
</protein>
<accession>A0A6M3K7N4</accession>